<dbReference type="Proteomes" id="UP000016566">
    <property type="component" value="Unassembled WGS sequence"/>
</dbReference>
<organism evidence="2 3">
    <name type="scientific">Limimaricola cinnabarinus LL-001</name>
    <dbReference type="NCBI Taxonomy" id="1337093"/>
    <lineage>
        <taxon>Bacteria</taxon>
        <taxon>Pseudomonadati</taxon>
        <taxon>Pseudomonadota</taxon>
        <taxon>Alphaproteobacteria</taxon>
        <taxon>Rhodobacterales</taxon>
        <taxon>Paracoccaceae</taxon>
        <taxon>Limimaricola</taxon>
    </lineage>
</organism>
<accession>U3AMN3</accession>
<sequence>MALQELGSEDLRILGDFGVPDRIVEQPRLVGGEDVLGRGRHGPVGGKLGGAKQALGLLAQLHRHDQGADALAARAAGAARAVQQRLGVRGQLGVDHQFEVGQVDAARGHVGRHADPGPAVAHRLKRVGPLVLGQLARERHDRKAPVRQPRGEARHGGAGVGEDDGVGGVLMTQRVDDRRLLVALGHLQRLVGDVGVLAALGGDDDALGVGLEILGQLGDGGRHRGREQERAAALGTGREDEFEVLAEAQIEHLVGLVEHDGADVRQIDRAAADVIGEAAGRGDDEMRAPVERAALVADFHAADGGGELGAGAAIEPFQLAHHLARQFAGRRDGQRQRGGGAAELAVIVEDGRADGEAEAHGLAGAGLRRDQQVALGKLGRGDGLLHGGERVVAARVERVPEGLHHM</sequence>
<comment type="caution">
    <text evidence="2">The sequence shown here is derived from an EMBL/GenBank/DDBJ whole genome shotgun (WGS) entry which is preliminary data.</text>
</comment>
<protein>
    <submittedName>
        <fullName evidence="2">Uncharacterized protein</fullName>
    </submittedName>
</protein>
<feature type="compositionally biased region" description="Basic and acidic residues" evidence="1">
    <location>
        <begin position="139"/>
        <end position="155"/>
    </location>
</feature>
<evidence type="ECO:0000313" key="2">
    <source>
        <dbReference type="EMBL" id="GAD55998.1"/>
    </source>
</evidence>
<dbReference type="EMBL" id="BATB01000025">
    <property type="protein sequence ID" value="GAD55998.1"/>
    <property type="molecule type" value="Genomic_DNA"/>
</dbReference>
<name>U3AMN3_9RHOB</name>
<gene>
    <name evidence="2" type="ORF">MBELCI_2050</name>
</gene>
<dbReference type="AntiFam" id="ANF00149">
    <property type="entry name" value="Shadow ORF (opposite cshA)"/>
</dbReference>
<proteinExistence type="predicted"/>
<dbReference type="AlphaFoldDB" id="U3AMN3"/>
<dbReference type="eggNOG" id="ENOG5033IA8">
    <property type="taxonomic scope" value="Bacteria"/>
</dbReference>
<feature type="region of interest" description="Disordered" evidence="1">
    <location>
        <begin position="139"/>
        <end position="165"/>
    </location>
</feature>
<evidence type="ECO:0000256" key="1">
    <source>
        <dbReference type="SAM" id="MobiDB-lite"/>
    </source>
</evidence>
<keyword evidence="3" id="KW-1185">Reference proteome</keyword>
<reference evidence="2" key="1">
    <citation type="journal article" date="2013" name="Genome Announc.">
        <title>Draft Genome Sequence of Loktanella cinnabarina LL-001T, Isolated from Deep-Sea Floor Sediment.</title>
        <authorList>
            <person name="Nishi S."/>
            <person name="Tsubouchi T."/>
            <person name="Takaki Y."/>
            <person name="Koyanagi R."/>
            <person name="Satoh N."/>
            <person name="Maruyama T."/>
            <person name="Hatada Y."/>
        </authorList>
    </citation>
    <scope>NUCLEOTIDE SEQUENCE [LARGE SCALE GENOMIC DNA]</scope>
    <source>
        <strain evidence="2">LL-001</strain>
    </source>
</reference>
<evidence type="ECO:0000313" key="3">
    <source>
        <dbReference type="Proteomes" id="UP000016566"/>
    </source>
</evidence>